<reference evidence="2" key="1">
    <citation type="submission" date="2020-02" db="EMBL/GenBank/DDBJ databases">
        <authorList>
            <person name="Meier V. D."/>
        </authorList>
    </citation>
    <scope>NUCLEOTIDE SEQUENCE</scope>
    <source>
        <strain evidence="2">AVDCRST_MAG49</strain>
    </source>
</reference>
<dbReference type="AlphaFoldDB" id="A0A6J4UD23"/>
<feature type="non-terminal residue" evidence="2">
    <location>
        <position position="48"/>
    </location>
</feature>
<organism evidence="2">
    <name type="scientific">uncultured Thermomicrobiales bacterium</name>
    <dbReference type="NCBI Taxonomy" id="1645740"/>
    <lineage>
        <taxon>Bacteria</taxon>
        <taxon>Pseudomonadati</taxon>
        <taxon>Thermomicrobiota</taxon>
        <taxon>Thermomicrobia</taxon>
        <taxon>Thermomicrobiales</taxon>
        <taxon>environmental samples</taxon>
    </lineage>
</organism>
<feature type="region of interest" description="Disordered" evidence="1">
    <location>
        <begin position="1"/>
        <end position="48"/>
    </location>
</feature>
<protein>
    <submittedName>
        <fullName evidence="2">Uncharacterized protein</fullName>
    </submittedName>
</protein>
<proteinExistence type="predicted"/>
<sequence>AFTRPERAEAIARPGRDPRPAARRRDRPRPGAHLPGSVLGDRPNQKDV</sequence>
<dbReference type="EMBL" id="CADCWG010000071">
    <property type="protein sequence ID" value="CAA9545026.1"/>
    <property type="molecule type" value="Genomic_DNA"/>
</dbReference>
<name>A0A6J4UD23_9BACT</name>
<accession>A0A6J4UD23</accession>
<gene>
    <name evidence="2" type="ORF">AVDCRST_MAG49-1154</name>
</gene>
<evidence type="ECO:0000256" key="1">
    <source>
        <dbReference type="SAM" id="MobiDB-lite"/>
    </source>
</evidence>
<feature type="compositionally biased region" description="Basic and acidic residues" evidence="1">
    <location>
        <begin position="1"/>
        <end position="20"/>
    </location>
</feature>
<feature type="non-terminal residue" evidence="2">
    <location>
        <position position="1"/>
    </location>
</feature>
<evidence type="ECO:0000313" key="2">
    <source>
        <dbReference type="EMBL" id="CAA9545026.1"/>
    </source>
</evidence>